<keyword evidence="6" id="KW-0269">Exonuclease</keyword>
<evidence type="ECO:0000256" key="4">
    <source>
        <dbReference type="ARBA" id="ARBA00022763"/>
    </source>
</evidence>
<dbReference type="GO" id="GO:0003697">
    <property type="term" value="F:single-stranded DNA binding"/>
    <property type="evidence" value="ECO:0007669"/>
    <property type="project" value="TreeGrafter"/>
</dbReference>
<accession>M2QD84</accession>
<dbReference type="STRING" id="914234.M2QD84"/>
<dbReference type="PANTHER" id="PTHR12415">
    <property type="entry name" value="TYROSYL-DNA PHOSPHODIESTERASE 1"/>
    <property type="match status" value="1"/>
</dbReference>
<evidence type="ECO:0000256" key="3">
    <source>
        <dbReference type="ARBA" id="ARBA00022722"/>
    </source>
</evidence>
<keyword evidence="7" id="KW-0234">DNA repair</keyword>
<dbReference type="GO" id="GO:0006281">
    <property type="term" value="P:DNA repair"/>
    <property type="evidence" value="ECO:0007669"/>
    <property type="project" value="UniProtKB-KW"/>
</dbReference>
<sequence>AIALSLQEASAPRRNASTNGPTEVITIPDSDDEDDGFAADLQRAIQASQKDGTSSMRATSGIASPSLAQPSSRSTPALSTDGSNPFLADRAQLERERLARLKRLRPDAESEEGEGDGTQPKAKRQQVSSRSRANRSANASTSSSSGTSASSEQMFWDGELRQIANKHVDPTKETRPTFRLTEILAPRDEVECAILSAYCINWPWIYSFFNRDTPVIMVAHDQQGSNETIKEVLPNWIKTTPFLRNGMGCMHIKFMLLFYKSGRLRVVVTTANFIEHDWRDIENTAWVQDIPKRPTPIPNDPKADDFPAAWIRVLRTLNIQHPNLPIQRLEDLRMKWDFSKVAVKLVPSLAGKHEGWPNVIKTGHTGLMKAVRDMGAQVPKGKQMVLECQGSSIGTYSTQWMNEFHCSARGESAQSWLDVSRARRSKLPWPAVKLIFPSLRTVRESVLGEPGGGTMFCRRNQWDAPKFPKELFHDSNSKRGKVLMHSKMIIATFRSASTPFTRGQSETDSETEPESDAEETESRQPIGWAYMGSHNFTPSAWGTLSGSAFNPTLNITNYELGIAWPLYSEQEANRVACWERPPRKYVLGEDLPWVGRFRYVEEYKLMSSQMQFESPCFVDDR</sequence>
<comment type="similarity">
    <text evidence="2">Belongs to the tyrosyl-DNA phosphodiesterase family.</text>
</comment>
<dbReference type="Gene3D" id="3.30.870.10">
    <property type="entry name" value="Endonuclease Chain A"/>
    <property type="match status" value="2"/>
</dbReference>
<evidence type="ECO:0000256" key="6">
    <source>
        <dbReference type="ARBA" id="ARBA00022839"/>
    </source>
</evidence>
<feature type="region of interest" description="Disordered" evidence="11">
    <location>
        <begin position="1"/>
        <end position="89"/>
    </location>
</feature>
<evidence type="ECO:0000256" key="2">
    <source>
        <dbReference type="ARBA" id="ARBA00010205"/>
    </source>
</evidence>
<evidence type="ECO:0008006" key="14">
    <source>
        <dbReference type="Google" id="ProtNLM"/>
    </source>
</evidence>
<dbReference type="InterPro" id="IPR010347">
    <property type="entry name" value="Tdp1"/>
</dbReference>
<keyword evidence="3" id="KW-0540">Nuclease</keyword>
<evidence type="ECO:0000256" key="10">
    <source>
        <dbReference type="PIRSR" id="PIRSR610347-2"/>
    </source>
</evidence>
<feature type="compositionally biased region" description="Polar residues" evidence="11">
    <location>
        <begin position="45"/>
        <end position="83"/>
    </location>
</feature>
<dbReference type="HOGENOM" id="CLU_007773_3_0_1"/>
<feature type="active site" description="Proton donor/acceptor" evidence="9">
    <location>
        <position position="485"/>
    </location>
</feature>
<dbReference type="OrthoDB" id="47785at2759"/>
<evidence type="ECO:0000256" key="5">
    <source>
        <dbReference type="ARBA" id="ARBA00022801"/>
    </source>
</evidence>
<dbReference type="GO" id="GO:0005634">
    <property type="term" value="C:nucleus"/>
    <property type="evidence" value="ECO:0007669"/>
    <property type="project" value="UniProtKB-SubCell"/>
</dbReference>
<dbReference type="GO" id="GO:0017005">
    <property type="term" value="F:3'-tyrosyl-DNA phosphodiesterase activity"/>
    <property type="evidence" value="ECO:0007669"/>
    <property type="project" value="TreeGrafter"/>
</dbReference>
<keyword evidence="8" id="KW-0539">Nucleus</keyword>
<evidence type="ECO:0000313" key="13">
    <source>
        <dbReference type="Proteomes" id="UP000016930"/>
    </source>
</evidence>
<feature type="binding site" evidence="10">
    <location>
        <position position="487"/>
    </location>
    <ligand>
        <name>substrate</name>
    </ligand>
</feature>
<dbReference type="CDD" id="cd09123">
    <property type="entry name" value="PLDc_Tdp1_2"/>
    <property type="match status" value="1"/>
</dbReference>
<feature type="active site" description="Nucleophile" evidence="9">
    <location>
        <position position="251"/>
    </location>
</feature>
<dbReference type="GO" id="GO:0003690">
    <property type="term" value="F:double-stranded DNA binding"/>
    <property type="evidence" value="ECO:0007669"/>
    <property type="project" value="TreeGrafter"/>
</dbReference>
<keyword evidence="13" id="KW-1185">Reference proteome</keyword>
<feature type="compositionally biased region" description="Acidic residues" evidence="11">
    <location>
        <begin position="507"/>
        <end position="519"/>
    </location>
</feature>
<proteinExistence type="inferred from homology"/>
<dbReference type="AlphaFoldDB" id="M2QD84"/>
<keyword evidence="4" id="KW-0227">DNA damage</keyword>
<organism evidence="12 13">
    <name type="scientific">Ceriporiopsis subvermispora (strain B)</name>
    <name type="common">White-rot fungus</name>
    <name type="synonym">Gelatoporia subvermispora</name>
    <dbReference type="NCBI Taxonomy" id="914234"/>
    <lineage>
        <taxon>Eukaryota</taxon>
        <taxon>Fungi</taxon>
        <taxon>Dikarya</taxon>
        <taxon>Basidiomycota</taxon>
        <taxon>Agaricomycotina</taxon>
        <taxon>Agaricomycetes</taxon>
        <taxon>Polyporales</taxon>
        <taxon>Gelatoporiaceae</taxon>
        <taxon>Gelatoporia</taxon>
    </lineage>
</organism>
<dbReference type="CDD" id="cd09122">
    <property type="entry name" value="PLDc_Tdp1_1"/>
    <property type="match status" value="1"/>
</dbReference>
<dbReference type="SUPFAM" id="SSF56024">
    <property type="entry name" value="Phospholipase D/nuclease"/>
    <property type="match status" value="2"/>
</dbReference>
<evidence type="ECO:0000256" key="7">
    <source>
        <dbReference type="ARBA" id="ARBA00023204"/>
    </source>
</evidence>
<feature type="binding site" evidence="10">
    <location>
        <position position="253"/>
    </location>
    <ligand>
        <name>substrate</name>
    </ligand>
</feature>
<evidence type="ECO:0000256" key="9">
    <source>
        <dbReference type="PIRSR" id="PIRSR610347-1"/>
    </source>
</evidence>
<gene>
    <name evidence="12" type="ORF">CERSUDRAFT_54191</name>
</gene>
<name>M2QD84_CERS8</name>
<protein>
    <recommendedName>
        <fullName evidence="14">Phospholipase D/nuclease</fullName>
    </recommendedName>
</protein>
<comment type="subcellular location">
    <subcellularLocation>
        <location evidence="1">Nucleus</location>
    </subcellularLocation>
</comment>
<evidence type="ECO:0000256" key="11">
    <source>
        <dbReference type="SAM" id="MobiDB-lite"/>
    </source>
</evidence>
<dbReference type="EMBL" id="KB445801">
    <property type="protein sequence ID" value="EMD34993.1"/>
    <property type="molecule type" value="Genomic_DNA"/>
</dbReference>
<dbReference type="PANTHER" id="PTHR12415:SF0">
    <property type="entry name" value="TYROSYL-DNA PHOSPHODIESTERASE 1"/>
    <property type="match status" value="1"/>
</dbReference>
<feature type="non-terminal residue" evidence="12">
    <location>
        <position position="621"/>
    </location>
</feature>
<dbReference type="Pfam" id="PF06087">
    <property type="entry name" value="Tyr-DNA_phospho"/>
    <property type="match status" value="1"/>
</dbReference>
<evidence type="ECO:0000256" key="1">
    <source>
        <dbReference type="ARBA" id="ARBA00004123"/>
    </source>
</evidence>
<feature type="region of interest" description="Disordered" evidence="11">
    <location>
        <begin position="499"/>
        <end position="524"/>
    </location>
</feature>
<keyword evidence="5" id="KW-0378">Hydrolase</keyword>
<reference evidence="12 13" key="1">
    <citation type="journal article" date="2012" name="Proc. Natl. Acad. Sci. U.S.A.">
        <title>Comparative genomics of Ceriporiopsis subvermispora and Phanerochaete chrysosporium provide insight into selective ligninolysis.</title>
        <authorList>
            <person name="Fernandez-Fueyo E."/>
            <person name="Ruiz-Duenas F.J."/>
            <person name="Ferreira P."/>
            <person name="Floudas D."/>
            <person name="Hibbett D.S."/>
            <person name="Canessa P."/>
            <person name="Larrondo L.F."/>
            <person name="James T.Y."/>
            <person name="Seelenfreund D."/>
            <person name="Lobos S."/>
            <person name="Polanco R."/>
            <person name="Tello M."/>
            <person name="Honda Y."/>
            <person name="Watanabe T."/>
            <person name="Watanabe T."/>
            <person name="Ryu J.S."/>
            <person name="Kubicek C.P."/>
            <person name="Schmoll M."/>
            <person name="Gaskell J."/>
            <person name="Hammel K.E."/>
            <person name="St John F.J."/>
            <person name="Vanden Wymelenberg A."/>
            <person name="Sabat G."/>
            <person name="Splinter BonDurant S."/>
            <person name="Syed K."/>
            <person name="Yadav J.S."/>
            <person name="Doddapaneni H."/>
            <person name="Subramanian V."/>
            <person name="Lavin J.L."/>
            <person name="Oguiza J.A."/>
            <person name="Perez G."/>
            <person name="Pisabarro A.G."/>
            <person name="Ramirez L."/>
            <person name="Santoyo F."/>
            <person name="Master E."/>
            <person name="Coutinho P.M."/>
            <person name="Henrissat B."/>
            <person name="Lombard V."/>
            <person name="Magnuson J.K."/>
            <person name="Kuees U."/>
            <person name="Hori C."/>
            <person name="Igarashi K."/>
            <person name="Samejima M."/>
            <person name="Held B.W."/>
            <person name="Barry K.W."/>
            <person name="LaButti K.M."/>
            <person name="Lapidus A."/>
            <person name="Lindquist E.A."/>
            <person name="Lucas S.M."/>
            <person name="Riley R."/>
            <person name="Salamov A.A."/>
            <person name="Hoffmeister D."/>
            <person name="Schwenk D."/>
            <person name="Hadar Y."/>
            <person name="Yarden O."/>
            <person name="de Vries R.P."/>
            <person name="Wiebenga A."/>
            <person name="Stenlid J."/>
            <person name="Eastwood D."/>
            <person name="Grigoriev I.V."/>
            <person name="Berka R.M."/>
            <person name="Blanchette R.A."/>
            <person name="Kersten P."/>
            <person name="Martinez A.T."/>
            <person name="Vicuna R."/>
            <person name="Cullen D."/>
        </authorList>
    </citation>
    <scope>NUCLEOTIDE SEQUENCE [LARGE SCALE GENOMIC DNA]</scope>
    <source>
        <strain evidence="12 13">B</strain>
    </source>
</reference>
<dbReference type="GO" id="GO:0004527">
    <property type="term" value="F:exonuclease activity"/>
    <property type="evidence" value="ECO:0007669"/>
    <property type="project" value="UniProtKB-KW"/>
</dbReference>
<dbReference type="Proteomes" id="UP000016930">
    <property type="component" value="Unassembled WGS sequence"/>
</dbReference>
<feature type="compositionally biased region" description="Low complexity" evidence="11">
    <location>
        <begin position="128"/>
        <end position="151"/>
    </location>
</feature>
<evidence type="ECO:0000313" key="12">
    <source>
        <dbReference type="EMBL" id="EMD34993.1"/>
    </source>
</evidence>
<feature type="region of interest" description="Disordered" evidence="11">
    <location>
        <begin position="102"/>
        <end position="152"/>
    </location>
</feature>
<evidence type="ECO:0000256" key="8">
    <source>
        <dbReference type="ARBA" id="ARBA00023242"/>
    </source>
</evidence>